<evidence type="ECO:0000259" key="1">
    <source>
        <dbReference type="Pfam" id="PF01266"/>
    </source>
</evidence>
<feature type="domain" description="FAD dependent oxidoreductase" evidence="1">
    <location>
        <begin position="30"/>
        <end position="79"/>
    </location>
</feature>
<dbReference type="InterPro" id="IPR006076">
    <property type="entry name" value="FAD-dep_OxRdtase"/>
</dbReference>
<sequence>MKLKSSEPFWLVKNGLLTTYPSLREDKKVDILIVGGGITGCLIAHQCIVQGYQTILIDKLEVANGSTSATTAMLQYEIDIPLHKLIDQIGEKGATASYWAC</sequence>
<organism evidence="2 3">
    <name type="scientific">Arachidicoccus rhizosphaerae</name>
    <dbReference type="NCBI Taxonomy" id="551991"/>
    <lineage>
        <taxon>Bacteria</taxon>
        <taxon>Pseudomonadati</taxon>
        <taxon>Bacteroidota</taxon>
        <taxon>Chitinophagia</taxon>
        <taxon>Chitinophagales</taxon>
        <taxon>Chitinophagaceae</taxon>
        <taxon>Arachidicoccus</taxon>
    </lineage>
</organism>
<name>A0A1H4AKD4_9BACT</name>
<dbReference type="AlphaFoldDB" id="A0A1H4AKD4"/>
<accession>A0A1H4AKD4</accession>
<protein>
    <submittedName>
        <fullName evidence="2">FAD dependent oxidoreductase</fullName>
    </submittedName>
</protein>
<dbReference type="SUPFAM" id="SSF51905">
    <property type="entry name" value="FAD/NAD(P)-binding domain"/>
    <property type="match status" value="1"/>
</dbReference>
<dbReference type="Pfam" id="PF01266">
    <property type="entry name" value="DAO"/>
    <property type="match status" value="1"/>
</dbReference>
<dbReference type="Gene3D" id="3.50.50.60">
    <property type="entry name" value="FAD/NAD(P)-binding domain"/>
    <property type="match status" value="1"/>
</dbReference>
<dbReference type="STRING" id="551991.SAMN05192529_11534"/>
<keyword evidence="3" id="KW-1185">Reference proteome</keyword>
<dbReference type="Proteomes" id="UP000199041">
    <property type="component" value="Unassembled WGS sequence"/>
</dbReference>
<gene>
    <name evidence="2" type="ORF">SAMN05192529_11534</name>
</gene>
<proteinExistence type="predicted"/>
<dbReference type="InterPro" id="IPR036188">
    <property type="entry name" value="FAD/NAD-bd_sf"/>
</dbReference>
<evidence type="ECO:0000313" key="2">
    <source>
        <dbReference type="EMBL" id="SEA36257.1"/>
    </source>
</evidence>
<dbReference type="EMBL" id="FNQY01000015">
    <property type="protein sequence ID" value="SEA36257.1"/>
    <property type="molecule type" value="Genomic_DNA"/>
</dbReference>
<evidence type="ECO:0000313" key="3">
    <source>
        <dbReference type="Proteomes" id="UP000199041"/>
    </source>
</evidence>
<reference evidence="2 3" key="1">
    <citation type="submission" date="2016-10" db="EMBL/GenBank/DDBJ databases">
        <authorList>
            <person name="de Groot N.N."/>
        </authorList>
    </citation>
    <scope>NUCLEOTIDE SEQUENCE [LARGE SCALE GENOMIC DNA]</scope>
    <source>
        <strain evidence="2 3">Vu-144</strain>
    </source>
</reference>